<feature type="region of interest" description="Disordered" evidence="1">
    <location>
        <begin position="158"/>
        <end position="184"/>
    </location>
</feature>
<gene>
    <name evidence="2" type="ORF">PR048_032535</name>
</gene>
<protein>
    <submittedName>
        <fullName evidence="2">Uncharacterized protein</fullName>
    </submittedName>
</protein>
<organism evidence="2 3">
    <name type="scientific">Dryococelus australis</name>
    <dbReference type="NCBI Taxonomy" id="614101"/>
    <lineage>
        <taxon>Eukaryota</taxon>
        <taxon>Metazoa</taxon>
        <taxon>Ecdysozoa</taxon>
        <taxon>Arthropoda</taxon>
        <taxon>Hexapoda</taxon>
        <taxon>Insecta</taxon>
        <taxon>Pterygota</taxon>
        <taxon>Neoptera</taxon>
        <taxon>Polyneoptera</taxon>
        <taxon>Phasmatodea</taxon>
        <taxon>Verophasmatodea</taxon>
        <taxon>Anareolatae</taxon>
        <taxon>Phasmatidae</taxon>
        <taxon>Eurycanthinae</taxon>
        <taxon>Dryococelus</taxon>
    </lineage>
</organism>
<evidence type="ECO:0000256" key="1">
    <source>
        <dbReference type="SAM" id="MobiDB-lite"/>
    </source>
</evidence>
<reference evidence="2 3" key="1">
    <citation type="submission" date="2023-02" db="EMBL/GenBank/DDBJ databases">
        <title>LHISI_Scaffold_Assembly.</title>
        <authorList>
            <person name="Stuart O.P."/>
            <person name="Cleave R."/>
            <person name="Magrath M.J.L."/>
            <person name="Mikheyev A.S."/>
        </authorList>
    </citation>
    <scope>NUCLEOTIDE SEQUENCE [LARGE SCALE GENOMIC DNA]</scope>
    <source>
        <strain evidence="2">Daus_M_001</strain>
        <tissue evidence="2">Leg muscle</tissue>
    </source>
</reference>
<comment type="caution">
    <text evidence="2">The sequence shown here is derived from an EMBL/GenBank/DDBJ whole genome shotgun (WGS) entry which is preliminary data.</text>
</comment>
<dbReference type="Proteomes" id="UP001159363">
    <property type="component" value="Chromosome 15"/>
</dbReference>
<evidence type="ECO:0000313" key="3">
    <source>
        <dbReference type="Proteomes" id="UP001159363"/>
    </source>
</evidence>
<dbReference type="EMBL" id="JARBHB010000016">
    <property type="protein sequence ID" value="KAJ8866674.1"/>
    <property type="molecule type" value="Genomic_DNA"/>
</dbReference>
<sequence>MLNTSRTKTAHLCVSIQLSSNHNSRRKEQLFGVYLVFELIREILVALKARTDIARRRCITKRRIDISTFPNNKRLSRRLQLLPGGDWRTTFLVCWRGVSGRFASVVSRALCVRCESATRLVFGGFQCYAAGTRLAPAASWQKSRNVACSRAVNLPRQRMAGQTAPTPTPPISEPRRRSTSAHEPAMNNAYSARTRQQNGAAVHQRVGTTFANHRLVTYVADAFNIDSPLEGGRDGRAVRSLASHQGEPCSIPGRVHRILAWGNRARTMPLVDGFSQGSPVSPALSFQRCSTPQPPLSALKTSLLRAASISLLTYSSFEVGGCQFGRQGRYRLFTSPLLLCQEFFMHALDNSEPIADLQGNKKRIPYCQV</sequence>
<name>A0ABQ9G2H2_9NEOP</name>
<accession>A0ABQ9G2H2</accession>
<proteinExistence type="predicted"/>
<evidence type="ECO:0000313" key="2">
    <source>
        <dbReference type="EMBL" id="KAJ8866674.1"/>
    </source>
</evidence>
<keyword evidence="3" id="KW-1185">Reference proteome</keyword>